<feature type="chain" id="PRO_5037249124" description="non-specific serine/threonine protein kinase" evidence="19">
    <location>
        <begin position="28"/>
        <end position="1078"/>
    </location>
</feature>
<comment type="similarity">
    <text evidence="14">Belongs to the protein kinase superfamily. Ser/Thr protein kinase family. GCN2 subfamily.</text>
</comment>
<feature type="compositionally biased region" description="Basic and acidic residues" evidence="17">
    <location>
        <begin position="1068"/>
        <end position="1078"/>
    </location>
</feature>
<evidence type="ECO:0000256" key="15">
    <source>
        <dbReference type="ARBA" id="ARBA00041500"/>
    </source>
</evidence>
<comment type="subcellular location">
    <subcellularLocation>
        <location evidence="1">Endoplasmic reticulum membrane</location>
        <topology evidence="1">Single-pass type I membrane protein</topology>
    </subcellularLocation>
</comment>
<keyword evidence="18" id="KW-1133">Transmembrane helix</keyword>
<evidence type="ECO:0000256" key="16">
    <source>
        <dbReference type="PROSITE-ProRule" id="PRU10141"/>
    </source>
</evidence>
<evidence type="ECO:0000256" key="8">
    <source>
        <dbReference type="ARBA" id="ARBA00022824"/>
    </source>
</evidence>
<dbReference type="PANTHER" id="PTHR11042">
    <property type="entry name" value="EUKARYOTIC TRANSLATION INITIATION FACTOR 2-ALPHA KINASE EIF2-ALPHA KINASE -RELATED"/>
    <property type="match status" value="1"/>
</dbReference>
<feature type="region of interest" description="Disordered" evidence="17">
    <location>
        <begin position="1055"/>
        <end position="1078"/>
    </location>
</feature>
<dbReference type="GO" id="GO:0005524">
    <property type="term" value="F:ATP binding"/>
    <property type="evidence" value="ECO:0007669"/>
    <property type="project" value="UniProtKB-UniRule"/>
</dbReference>
<evidence type="ECO:0000256" key="2">
    <source>
        <dbReference type="ARBA" id="ARBA00012513"/>
    </source>
</evidence>
<keyword evidence="6 16" id="KW-0547">Nucleotide-binding</keyword>
<feature type="region of interest" description="Disordered" evidence="17">
    <location>
        <begin position="562"/>
        <end position="601"/>
    </location>
</feature>
<dbReference type="EC" id="2.7.11.1" evidence="2"/>
<dbReference type="PROSITE" id="PS50011">
    <property type="entry name" value="PROTEIN_KINASE_DOM"/>
    <property type="match status" value="1"/>
</dbReference>
<dbReference type="Pfam" id="PF00069">
    <property type="entry name" value="Pkinase"/>
    <property type="match status" value="2"/>
</dbReference>
<keyword evidence="4" id="KW-0597">Phosphoprotein</keyword>
<keyword evidence="7" id="KW-0418">Kinase</keyword>
<feature type="domain" description="Protein kinase" evidence="20">
    <location>
        <begin position="614"/>
        <end position="1048"/>
    </location>
</feature>
<dbReference type="SUPFAM" id="SSF50998">
    <property type="entry name" value="Quinoprotein alcohol dehydrogenase-like"/>
    <property type="match status" value="1"/>
</dbReference>
<dbReference type="InterPro" id="IPR015943">
    <property type="entry name" value="WD40/YVTN_repeat-like_dom_sf"/>
</dbReference>
<feature type="compositionally biased region" description="Polar residues" evidence="17">
    <location>
        <begin position="753"/>
        <end position="766"/>
    </location>
</feature>
<sequence length="1078" mass="118762">MLKHLKVCTILLGTLLAGSLLVRKVCCTTQDDQATVEDEFDETLTSSHGHHSNEASKPTTVNANAAPLEANINHIYESSTVEAVYGNGCGQAAKRHLILLSTMDGKVTALDAISMGKVAWVANGDEKPLLAGTLGNIPLSLNEEPYRLVPALDGNLYIYSEGYLRPVPLSADALLSSSVHIGSDAVAGGKTIETTGINLNNGELRYKCTSDGCHQAQVSDATETLVIRRTTQTVRAVDSLTGNERWNLSVGEHKVSLAAVGGTCGSEQATAQTRVTFKIQPSDGVVIAYDSCGALVWEKELDSPIAQAWQLVDGQLSEMSLFESENVETLAELDFIDAEMKKDVGARADIESLIFIGTYQNNPYIIASPEDRRKLQLYAQSKQVDFHSGQSNTVKSLVPVDNGQMKLQDGAVSDLLLRTNRNYLSKANEADCSGGCPTCTTDEANALVISNVQSKKGDDSNELRDQGWYLYKHKTPESLRKLHMWTSWSSGNHQEQQGDPNRFVSHLRRSFRAEEPVSGWWRATALTLLFVLSAITAGWLVRRHRRRQFRLQYPDSISSSRISESISDDRSSNGTIQRELSAPPRMMNTTASQASFPDTPTTEEPYVSKFLTEFEPVKCLGRGGFGVVFESRLRLDDCTYAVKRIAVSNSETAKEKVRREVKALAKLDHPGIVRYYHTWMETPPIGWQEATDNQILLACGGAPNDSVDALGSAQAPSSGLNTKSGVASSIIRRKSKRKKNISWTPADAWEPSSSWVEDITTESSVNGCEEDEDSSSGPSGRTSPAVSRGHNNKKDDDSSMEIVFEATSNNNSKAVHEIAVGPDVSITNGFEPSLQINGTQTAGFIYLYIQMQLCHEQTLREWLMENTTRESRAAPQMLDWLAQLVSAVDYVHECGLIHRDLKPSNIFFAPNGRLKIGDFGLATDFATEFESESADAHTAVSKRHTGNVGTRLYMSPEQLSGQSYTYKVDVFSLGLIFMEMLNPFGTQMERVQTLNDVRAKKFPLDFERDAPQECDFVKWLANPDSEKRPGCTEILNSDLLKEYAHYVFSVMPSRRDRTRTTSSGSSPLREKRDSASVS</sequence>
<dbReference type="PROSITE" id="PS00108">
    <property type="entry name" value="PROTEIN_KINASE_ST"/>
    <property type="match status" value="1"/>
</dbReference>
<dbReference type="PROSITE" id="PS00107">
    <property type="entry name" value="PROTEIN_KINASE_ATP"/>
    <property type="match status" value="1"/>
</dbReference>
<organism evidence="21 22">
    <name type="scientific">Plectus sambesii</name>
    <dbReference type="NCBI Taxonomy" id="2011161"/>
    <lineage>
        <taxon>Eukaryota</taxon>
        <taxon>Metazoa</taxon>
        <taxon>Ecdysozoa</taxon>
        <taxon>Nematoda</taxon>
        <taxon>Chromadorea</taxon>
        <taxon>Plectida</taxon>
        <taxon>Plectina</taxon>
        <taxon>Plectoidea</taxon>
        <taxon>Plectidae</taxon>
        <taxon>Plectus</taxon>
    </lineage>
</organism>
<dbReference type="InterPro" id="IPR011047">
    <property type="entry name" value="Quinoprotein_ADH-like_sf"/>
</dbReference>
<dbReference type="Proteomes" id="UP000887566">
    <property type="component" value="Unplaced"/>
</dbReference>
<dbReference type="InterPro" id="IPR050339">
    <property type="entry name" value="CC_SR_Kinase"/>
</dbReference>
<dbReference type="PANTHER" id="PTHR11042:SF91">
    <property type="entry name" value="EUKARYOTIC TRANSLATION INITIATION FACTOR 2-ALPHA KINASE"/>
    <property type="match status" value="1"/>
</dbReference>
<evidence type="ECO:0000256" key="11">
    <source>
        <dbReference type="ARBA" id="ARBA00023016"/>
    </source>
</evidence>
<keyword evidence="12" id="KW-0325">Glycoprotein</keyword>
<evidence type="ECO:0000256" key="10">
    <source>
        <dbReference type="ARBA" id="ARBA00022845"/>
    </source>
</evidence>
<dbReference type="InterPro" id="IPR000719">
    <property type="entry name" value="Prot_kinase_dom"/>
</dbReference>
<evidence type="ECO:0000313" key="22">
    <source>
        <dbReference type="WBParaSite" id="PSAMB.scaffold632size45128.g7529.t1"/>
    </source>
</evidence>
<keyword evidence="18" id="KW-0472">Membrane</keyword>
<evidence type="ECO:0000313" key="21">
    <source>
        <dbReference type="Proteomes" id="UP000887566"/>
    </source>
</evidence>
<evidence type="ECO:0000256" key="5">
    <source>
        <dbReference type="ARBA" id="ARBA00022679"/>
    </source>
</evidence>
<evidence type="ECO:0000256" key="7">
    <source>
        <dbReference type="ARBA" id="ARBA00022777"/>
    </source>
</evidence>
<dbReference type="InterPro" id="IPR008271">
    <property type="entry name" value="Ser/Thr_kinase_AS"/>
</dbReference>
<dbReference type="GO" id="GO:0005789">
    <property type="term" value="C:endoplasmic reticulum membrane"/>
    <property type="evidence" value="ECO:0007669"/>
    <property type="project" value="UniProtKB-SubCell"/>
</dbReference>
<dbReference type="Gene3D" id="3.30.200.20">
    <property type="entry name" value="Phosphorylase Kinase, domain 1"/>
    <property type="match status" value="1"/>
</dbReference>
<keyword evidence="21" id="KW-1185">Reference proteome</keyword>
<evidence type="ECO:0000256" key="3">
    <source>
        <dbReference type="ARBA" id="ARBA00022527"/>
    </source>
</evidence>
<dbReference type="GO" id="GO:0034976">
    <property type="term" value="P:response to endoplasmic reticulum stress"/>
    <property type="evidence" value="ECO:0007669"/>
    <property type="project" value="UniProtKB-ARBA"/>
</dbReference>
<protein>
    <recommendedName>
        <fullName evidence="2">non-specific serine/threonine protein kinase</fullName>
        <ecNumber evidence="2">2.7.11.1</ecNumber>
    </recommendedName>
    <alternativeName>
        <fullName evidence="15">PRKR-like endoplasmic reticulum kinase</fullName>
    </alternativeName>
</protein>
<dbReference type="Gene3D" id="2.130.10.10">
    <property type="entry name" value="YVTN repeat-like/Quinoprotein amine dehydrogenase"/>
    <property type="match status" value="1"/>
</dbReference>
<feature type="signal peptide" evidence="19">
    <location>
        <begin position="1"/>
        <end position="27"/>
    </location>
</feature>
<keyword evidence="9 16" id="KW-0067">ATP-binding</keyword>
<dbReference type="SMART" id="SM00564">
    <property type="entry name" value="PQQ"/>
    <property type="match status" value="2"/>
</dbReference>
<dbReference type="WBParaSite" id="PSAMB.scaffold632size45128.g7529.t1">
    <property type="protein sequence ID" value="PSAMB.scaffold632size45128.g7529.t1"/>
    <property type="gene ID" value="PSAMB.scaffold632size45128.g7529"/>
</dbReference>
<evidence type="ECO:0000259" key="20">
    <source>
        <dbReference type="PROSITE" id="PS50011"/>
    </source>
</evidence>
<dbReference type="GO" id="GO:0005634">
    <property type="term" value="C:nucleus"/>
    <property type="evidence" value="ECO:0007669"/>
    <property type="project" value="TreeGrafter"/>
</dbReference>
<dbReference type="SUPFAM" id="SSF56112">
    <property type="entry name" value="Protein kinase-like (PK-like)"/>
    <property type="match status" value="1"/>
</dbReference>
<dbReference type="GO" id="GO:0004694">
    <property type="term" value="F:eukaryotic translation initiation factor 2alpha kinase activity"/>
    <property type="evidence" value="ECO:0007669"/>
    <property type="project" value="TreeGrafter"/>
</dbReference>
<dbReference type="InterPro" id="IPR017441">
    <property type="entry name" value="Protein_kinase_ATP_BS"/>
</dbReference>
<name>A0A914X3J8_9BILA</name>
<evidence type="ECO:0000256" key="9">
    <source>
        <dbReference type="ARBA" id="ARBA00022840"/>
    </source>
</evidence>
<keyword evidence="13" id="KW-0834">Unfolded protein response</keyword>
<proteinExistence type="inferred from homology"/>
<feature type="transmembrane region" description="Helical" evidence="18">
    <location>
        <begin position="519"/>
        <end position="541"/>
    </location>
</feature>
<evidence type="ECO:0000256" key="1">
    <source>
        <dbReference type="ARBA" id="ARBA00004115"/>
    </source>
</evidence>
<dbReference type="GO" id="GO:0006986">
    <property type="term" value="P:response to unfolded protein"/>
    <property type="evidence" value="ECO:0007669"/>
    <property type="project" value="UniProtKB-KW"/>
</dbReference>
<evidence type="ECO:0000256" key="12">
    <source>
        <dbReference type="ARBA" id="ARBA00023180"/>
    </source>
</evidence>
<keyword evidence="3" id="KW-0723">Serine/threonine-protein kinase</keyword>
<evidence type="ECO:0000256" key="18">
    <source>
        <dbReference type="SAM" id="Phobius"/>
    </source>
</evidence>
<dbReference type="SMART" id="SM00220">
    <property type="entry name" value="S_TKc"/>
    <property type="match status" value="1"/>
</dbReference>
<evidence type="ECO:0000256" key="4">
    <source>
        <dbReference type="ARBA" id="ARBA00022553"/>
    </source>
</evidence>
<evidence type="ECO:0000256" key="14">
    <source>
        <dbReference type="ARBA" id="ARBA00037982"/>
    </source>
</evidence>
<feature type="binding site" evidence="16">
    <location>
        <position position="643"/>
    </location>
    <ligand>
        <name>ATP</name>
        <dbReference type="ChEBI" id="CHEBI:30616"/>
    </ligand>
</feature>
<keyword evidence="8" id="KW-0256">Endoplasmic reticulum</keyword>
<dbReference type="AlphaFoldDB" id="A0A914X3J8"/>
<feature type="region of interest" description="Disordered" evidence="17">
    <location>
        <begin position="753"/>
        <end position="799"/>
    </location>
</feature>
<reference evidence="22" key="1">
    <citation type="submission" date="2022-11" db="UniProtKB">
        <authorList>
            <consortium name="WormBaseParasite"/>
        </authorList>
    </citation>
    <scope>IDENTIFICATION</scope>
</reference>
<evidence type="ECO:0000256" key="13">
    <source>
        <dbReference type="ARBA" id="ARBA00023230"/>
    </source>
</evidence>
<dbReference type="Gene3D" id="1.10.510.10">
    <property type="entry name" value="Transferase(Phosphotransferase) domain 1"/>
    <property type="match status" value="1"/>
</dbReference>
<evidence type="ECO:0000256" key="19">
    <source>
        <dbReference type="SAM" id="SignalP"/>
    </source>
</evidence>
<keyword evidence="18" id="KW-0812">Transmembrane</keyword>
<dbReference type="InterPro" id="IPR018391">
    <property type="entry name" value="PQQ_b-propeller_rpt"/>
</dbReference>
<feature type="region of interest" description="Disordered" evidence="17">
    <location>
        <begin position="39"/>
        <end position="60"/>
    </location>
</feature>
<keyword evidence="11" id="KW-0346">Stress response</keyword>
<keyword evidence="19" id="KW-0732">Signal</keyword>
<feature type="compositionally biased region" description="Polar residues" evidence="17">
    <location>
        <begin position="587"/>
        <end position="601"/>
    </location>
</feature>
<keyword evidence="5" id="KW-0808">Transferase</keyword>
<evidence type="ECO:0000256" key="17">
    <source>
        <dbReference type="SAM" id="MobiDB-lite"/>
    </source>
</evidence>
<dbReference type="InterPro" id="IPR011009">
    <property type="entry name" value="Kinase-like_dom_sf"/>
</dbReference>
<accession>A0A914X3J8</accession>
<keyword evidence="10" id="KW-0810">Translation regulation</keyword>
<dbReference type="FunFam" id="1.10.510.10:FF:000251">
    <property type="entry name" value="eukaryotic translation initiation factor 2-alpha kinase 3"/>
    <property type="match status" value="1"/>
</dbReference>
<evidence type="ECO:0000256" key="6">
    <source>
        <dbReference type="ARBA" id="ARBA00022741"/>
    </source>
</evidence>